<evidence type="ECO:0000313" key="1">
    <source>
        <dbReference type="EMBL" id="MBO8463337.1"/>
    </source>
</evidence>
<dbReference type="Gene3D" id="3.40.50.10850">
    <property type="entry name" value="Ntrc-like two-domain protein"/>
    <property type="match status" value="1"/>
</dbReference>
<name>A0A9D9N7Q4_9FIRM</name>
<comment type="caution">
    <text evidence="1">The sequence shown here is derived from an EMBL/GenBank/DDBJ whole genome shotgun (WGS) entry which is preliminary data.</text>
</comment>
<protein>
    <submittedName>
        <fullName evidence="1">Uncharacterized protein</fullName>
    </submittedName>
</protein>
<organism evidence="1 2">
    <name type="scientific">Candidatus Scybalomonas excrementavium</name>
    <dbReference type="NCBI Taxonomy" id="2840943"/>
    <lineage>
        <taxon>Bacteria</taxon>
        <taxon>Bacillati</taxon>
        <taxon>Bacillota</taxon>
        <taxon>Clostridia</taxon>
        <taxon>Lachnospirales</taxon>
        <taxon>Lachnospiraceae</taxon>
        <taxon>Lachnospiraceae incertae sedis</taxon>
        <taxon>Candidatus Scybalomonas</taxon>
    </lineage>
</organism>
<dbReference type="AlphaFoldDB" id="A0A9D9N7Q4"/>
<reference evidence="1" key="2">
    <citation type="journal article" date="2021" name="PeerJ">
        <title>Extensive microbial diversity within the chicken gut microbiome revealed by metagenomics and culture.</title>
        <authorList>
            <person name="Gilroy R."/>
            <person name="Ravi A."/>
            <person name="Getino M."/>
            <person name="Pursley I."/>
            <person name="Horton D.L."/>
            <person name="Alikhan N.F."/>
            <person name="Baker D."/>
            <person name="Gharbi K."/>
            <person name="Hall N."/>
            <person name="Watson M."/>
            <person name="Adriaenssens E.M."/>
            <person name="Foster-Nyarko E."/>
            <person name="Jarju S."/>
            <person name="Secka A."/>
            <person name="Antonio M."/>
            <person name="Oren A."/>
            <person name="Chaudhuri R.R."/>
            <person name="La Ragione R."/>
            <person name="Hildebrand F."/>
            <person name="Pallen M.J."/>
        </authorList>
    </citation>
    <scope>NUCLEOTIDE SEQUENCE</scope>
    <source>
        <strain evidence="1">E3-2379</strain>
    </source>
</reference>
<dbReference type="InterPro" id="IPR027417">
    <property type="entry name" value="P-loop_NTPase"/>
</dbReference>
<dbReference type="EMBL" id="JADIML010000147">
    <property type="protein sequence ID" value="MBO8463337.1"/>
    <property type="molecule type" value="Genomic_DNA"/>
</dbReference>
<evidence type="ECO:0000313" key="2">
    <source>
        <dbReference type="Proteomes" id="UP000823618"/>
    </source>
</evidence>
<reference evidence="1" key="1">
    <citation type="submission" date="2020-10" db="EMBL/GenBank/DDBJ databases">
        <authorList>
            <person name="Gilroy R."/>
        </authorList>
    </citation>
    <scope>NUCLEOTIDE SEQUENCE</scope>
    <source>
        <strain evidence="1">E3-2379</strain>
    </source>
</reference>
<sequence length="310" mass="37064">MKQYQVVIYDEEIDFAFSLMNYMNGLKEFPCMGIAFTDMEKVREYCKEDNQVDLLLLNQNVEWNPMEECAKRIPVLWLNQGQDLVHKNSVYKYQSAENLLQVIIQQMGQQTQQKERYETDSFTVYGVYSPIGRCGKTNLARAICQYQQGRSLYIGLETYQSFEEDTCMSQEFLYKMKVHSKSMKELLERLEEDEYKVSYIPSALCYLDYRELVMEDIQWFLEQLRQMNLYTTVVFDIGTGSLFDFRIFSLFHYNFVLTLEEEREKEKHFRTFMNQSFQTIYQNIQFIQVPNASYDSIKMEEYVVNLLKGE</sequence>
<accession>A0A9D9N7Q4</accession>
<dbReference type="Proteomes" id="UP000823618">
    <property type="component" value="Unassembled WGS sequence"/>
</dbReference>
<gene>
    <name evidence="1" type="ORF">IAC13_05330</name>
</gene>
<dbReference type="Gene3D" id="3.40.50.300">
    <property type="entry name" value="P-loop containing nucleotide triphosphate hydrolases"/>
    <property type="match status" value="1"/>
</dbReference>
<proteinExistence type="predicted"/>